<dbReference type="PANTHER" id="PTHR43643:SF3">
    <property type="entry name" value="HISTIDINOL-PHOSPHATE AMINOTRANSFERASE"/>
    <property type="match status" value="1"/>
</dbReference>
<dbReference type="PROSITE" id="PS00599">
    <property type="entry name" value="AA_TRANSFER_CLASS_2"/>
    <property type="match status" value="1"/>
</dbReference>
<comment type="catalytic activity">
    <reaction evidence="8 9">
        <text>L-histidinol phosphate + 2-oxoglutarate = 3-(imidazol-4-yl)-2-oxopropyl phosphate + L-glutamate</text>
        <dbReference type="Rhea" id="RHEA:23744"/>
        <dbReference type="ChEBI" id="CHEBI:16810"/>
        <dbReference type="ChEBI" id="CHEBI:29985"/>
        <dbReference type="ChEBI" id="CHEBI:57766"/>
        <dbReference type="ChEBI" id="CHEBI:57980"/>
        <dbReference type="EC" id="2.6.1.9"/>
    </reaction>
</comment>
<dbReference type="AlphaFoldDB" id="A0A9X3WS85"/>
<sequence length="365" mass="41305">MKAKEILNELKPYKPGKQMEDVKREFGLERIVKLASNENPFGFSPKVKAELPKLIENFQIYPDGYTGKLREALASKLGVRNNQLVFGGGSDEVIQIICRSYLQTGTNTIMATPTFSQYKQNAVLEGTEIREVPLENGYHNLDKMLQTVDHQTRVVWLCSPNNPTGCHINQEDFYRFMDKIPHDVLVVVDEAYYEYVEANDFPDTIAALQDYPNLIVLRTFSKAYGLAGLRIGYGIANEAIIAKLDVVRGPFNTSSVAQQAALLALEDEEFLQHSVERNKENKQVFIQFCDQLGLSYYDSQTNFLLVQLPVSGDQVFQHLLSEGFIVRSGEALGVPNSVRITIGEREDMENLQKKLKDYLTLNSDF</sequence>
<dbReference type="InterPro" id="IPR015421">
    <property type="entry name" value="PyrdxlP-dep_Trfase_major"/>
</dbReference>
<dbReference type="Proteomes" id="UP001145050">
    <property type="component" value="Unassembled WGS sequence"/>
</dbReference>
<evidence type="ECO:0000313" key="12">
    <source>
        <dbReference type="Proteomes" id="UP001145050"/>
    </source>
</evidence>
<comment type="cofactor">
    <cofactor evidence="1 9">
        <name>pyridoxal 5'-phosphate</name>
        <dbReference type="ChEBI" id="CHEBI:597326"/>
    </cofactor>
</comment>
<dbReference type="GO" id="GO:0030170">
    <property type="term" value="F:pyridoxal phosphate binding"/>
    <property type="evidence" value="ECO:0007669"/>
    <property type="project" value="InterPro"/>
</dbReference>
<keyword evidence="9" id="KW-0028">Amino-acid biosynthesis</keyword>
<evidence type="ECO:0000256" key="2">
    <source>
        <dbReference type="ARBA" id="ARBA00005011"/>
    </source>
</evidence>
<dbReference type="InterPro" id="IPR050106">
    <property type="entry name" value="HistidinolP_aminotransfase"/>
</dbReference>
<dbReference type="HAMAP" id="MF_01023">
    <property type="entry name" value="HisC_aminotrans_2"/>
    <property type="match status" value="1"/>
</dbReference>
<evidence type="ECO:0000256" key="5">
    <source>
        <dbReference type="ARBA" id="ARBA00022679"/>
    </source>
</evidence>
<dbReference type="Pfam" id="PF00155">
    <property type="entry name" value="Aminotran_1_2"/>
    <property type="match status" value="1"/>
</dbReference>
<dbReference type="GO" id="GO:0004400">
    <property type="term" value="F:histidinol-phosphate transaminase activity"/>
    <property type="evidence" value="ECO:0007669"/>
    <property type="project" value="UniProtKB-UniRule"/>
</dbReference>
<protein>
    <recommendedName>
        <fullName evidence="9">Histidinol-phosphate aminotransferase</fullName>
        <ecNumber evidence="9">2.6.1.9</ecNumber>
    </recommendedName>
    <alternativeName>
        <fullName evidence="9">Imidazole acetol-phosphate transaminase</fullName>
    </alternativeName>
</protein>
<comment type="subunit">
    <text evidence="3 9">Homodimer.</text>
</comment>
<dbReference type="PANTHER" id="PTHR43643">
    <property type="entry name" value="HISTIDINOL-PHOSPHATE AMINOTRANSFERASE 2"/>
    <property type="match status" value="1"/>
</dbReference>
<dbReference type="Gene3D" id="3.90.1150.10">
    <property type="entry name" value="Aspartate Aminotransferase, domain 1"/>
    <property type="match status" value="1"/>
</dbReference>
<dbReference type="CDD" id="cd00609">
    <property type="entry name" value="AAT_like"/>
    <property type="match status" value="1"/>
</dbReference>
<gene>
    <name evidence="9 11" type="primary">hisC</name>
    <name evidence="11" type="ORF">NC797_09735</name>
</gene>
<comment type="pathway">
    <text evidence="2 9">Amino-acid biosynthesis; L-histidine biosynthesis; L-histidine from 5-phospho-alpha-D-ribose 1-diphosphate: step 7/9.</text>
</comment>
<organism evidence="11 12">
    <name type="scientific">Terrihalobacillus insolitus</name>
    <dbReference type="NCBI Taxonomy" id="2950438"/>
    <lineage>
        <taxon>Bacteria</taxon>
        <taxon>Bacillati</taxon>
        <taxon>Bacillota</taxon>
        <taxon>Bacilli</taxon>
        <taxon>Bacillales</taxon>
        <taxon>Bacillaceae</taxon>
        <taxon>Terrihalobacillus</taxon>
    </lineage>
</organism>
<feature type="modified residue" description="N6-(pyridoxal phosphate)lysine" evidence="9">
    <location>
        <position position="222"/>
    </location>
</feature>
<evidence type="ECO:0000256" key="4">
    <source>
        <dbReference type="ARBA" id="ARBA00022576"/>
    </source>
</evidence>
<evidence type="ECO:0000259" key="10">
    <source>
        <dbReference type="Pfam" id="PF00155"/>
    </source>
</evidence>
<keyword evidence="5 9" id="KW-0808">Transferase</keyword>
<dbReference type="EC" id="2.6.1.9" evidence="9"/>
<dbReference type="SUPFAM" id="SSF53383">
    <property type="entry name" value="PLP-dependent transferases"/>
    <property type="match status" value="1"/>
</dbReference>
<keyword evidence="4 9" id="KW-0032">Aminotransferase</keyword>
<evidence type="ECO:0000256" key="9">
    <source>
        <dbReference type="HAMAP-Rule" id="MF_01023"/>
    </source>
</evidence>
<evidence type="ECO:0000256" key="1">
    <source>
        <dbReference type="ARBA" id="ARBA00001933"/>
    </source>
</evidence>
<keyword evidence="12" id="KW-1185">Reference proteome</keyword>
<evidence type="ECO:0000256" key="8">
    <source>
        <dbReference type="ARBA" id="ARBA00047481"/>
    </source>
</evidence>
<comment type="similarity">
    <text evidence="9">Belongs to the class-II pyridoxal-phosphate-dependent aminotransferase family. Histidinol-phosphate aminotransferase subfamily.</text>
</comment>
<dbReference type="InterPro" id="IPR001917">
    <property type="entry name" value="Aminotrans_II_pyridoxalP_BS"/>
</dbReference>
<dbReference type="NCBIfam" id="TIGR01141">
    <property type="entry name" value="hisC"/>
    <property type="match status" value="1"/>
</dbReference>
<feature type="domain" description="Aminotransferase class I/classII large" evidence="10">
    <location>
        <begin position="31"/>
        <end position="354"/>
    </location>
</feature>
<proteinExistence type="inferred from homology"/>
<reference evidence="11" key="1">
    <citation type="submission" date="2022-06" db="EMBL/GenBank/DDBJ databases">
        <title>Aquibacillus sp. a new bacterium isolated from soil saline samples.</title>
        <authorList>
            <person name="Galisteo C."/>
            <person name="De La Haba R."/>
            <person name="Sanchez-Porro C."/>
            <person name="Ventosa A."/>
        </authorList>
    </citation>
    <scope>NUCLEOTIDE SEQUENCE</scope>
    <source>
        <strain evidence="11">3ASR75-11</strain>
    </source>
</reference>
<evidence type="ECO:0000256" key="3">
    <source>
        <dbReference type="ARBA" id="ARBA00011738"/>
    </source>
</evidence>
<comment type="caution">
    <text evidence="11">The sequence shown here is derived from an EMBL/GenBank/DDBJ whole genome shotgun (WGS) entry which is preliminary data.</text>
</comment>
<dbReference type="RefSeq" id="WP_272436591.1">
    <property type="nucleotide sequence ID" value="NZ_JAMQKB010000008.1"/>
</dbReference>
<dbReference type="Gene3D" id="3.40.640.10">
    <property type="entry name" value="Type I PLP-dependent aspartate aminotransferase-like (Major domain)"/>
    <property type="match status" value="1"/>
</dbReference>
<keyword evidence="6 9" id="KW-0663">Pyridoxal phosphate</keyword>
<keyword evidence="7 9" id="KW-0368">Histidine biosynthesis</keyword>
<name>A0A9X3WS85_9BACI</name>
<dbReference type="InterPro" id="IPR015422">
    <property type="entry name" value="PyrdxlP-dep_Trfase_small"/>
</dbReference>
<dbReference type="InterPro" id="IPR015424">
    <property type="entry name" value="PyrdxlP-dep_Trfase"/>
</dbReference>
<dbReference type="GO" id="GO:0000105">
    <property type="term" value="P:L-histidine biosynthetic process"/>
    <property type="evidence" value="ECO:0007669"/>
    <property type="project" value="UniProtKB-UniRule"/>
</dbReference>
<dbReference type="InterPro" id="IPR005861">
    <property type="entry name" value="HisP_aminotrans"/>
</dbReference>
<dbReference type="InterPro" id="IPR004839">
    <property type="entry name" value="Aminotransferase_I/II_large"/>
</dbReference>
<accession>A0A9X3WS85</accession>
<dbReference type="EMBL" id="JAMQKB010000008">
    <property type="protein sequence ID" value="MDC3424790.1"/>
    <property type="molecule type" value="Genomic_DNA"/>
</dbReference>
<evidence type="ECO:0000256" key="6">
    <source>
        <dbReference type="ARBA" id="ARBA00022898"/>
    </source>
</evidence>
<evidence type="ECO:0000256" key="7">
    <source>
        <dbReference type="ARBA" id="ARBA00023102"/>
    </source>
</evidence>
<evidence type="ECO:0000313" key="11">
    <source>
        <dbReference type="EMBL" id="MDC3424790.1"/>
    </source>
</evidence>